<dbReference type="Gramene" id="Psat05G0066400-T1">
    <property type="protein sequence ID" value="KAI5403165.1"/>
    <property type="gene ID" value="KIW84_050664"/>
</dbReference>
<evidence type="ECO:0000313" key="2">
    <source>
        <dbReference type="Proteomes" id="UP001058974"/>
    </source>
</evidence>
<name>A0A9D4WLV1_PEA</name>
<sequence length="134" mass="14875">MQKVFFFNSFTFFNQKLQCSSYQELQSSSTKDLVSVIKFNFSASSSSLLHQSYDSGAPDLIALDISHGIKYLYEGVVLPSLESEWRHWSVVPNVLHMLPPPDVDLCKSVLRPTENEAAPVSLLSSGVNGALIIH</sequence>
<dbReference type="Proteomes" id="UP001058974">
    <property type="component" value="Chromosome 5"/>
</dbReference>
<keyword evidence="2" id="KW-1185">Reference proteome</keyword>
<comment type="caution">
    <text evidence="1">The sequence shown here is derived from an EMBL/GenBank/DDBJ whole genome shotgun (WGS) entry which is preliminary data.</text>
</comment>
<accession>A0A9D4WLV1</accession>
<protein>
    <submittedName>
        <fullName evidence="1">Uncharacterized protein</fullName>
    </submittedName>
</protein>
<reference evidence="1 2" key="1">
    <citation type="journal article" date="2022" name="Nat. Genet.">
        <title>Improved pea reference genome and pan-genome highlight genomic features and evolutionary characteristics.</title>
        <authorList>
            <person name="Yang T."/>
            <person name="Liu R."/>
            <person name="Luo Y."/>
            <person name="Hu S."/>
            <person name="Wang D."/>
            <person name="Wang C."/>
            <person name="Pandey M.K."/>
            <person name="Ge S."/>
            <person name="Xu Q."/>
            <person name="Li N."/>
            <person name="Li G."/>
            <person name="Huang Y."/>
            <person name="Saxena R.K."/>
            <person name="Ji Y."/>
            <person name="Li M."/>
            <person name="Yan X."/>
            <person name="He Y."/>
            <person name="Liu Y."/>
            <person name="Wang X."/>
            <person name="Xiang C."/>
            <person name="Varshney R.K."/>
            <person name="Ding H."/>
            <person name="Gao S."/>
            <person name="Zong X."/>
        </authorList>
    </citation>
    <scope>NUCLEOTIDE SEQUENCE [LARGE SCALE GENOMIC DNA]</scope>
    <source>
        <strain evidence="1 2">cv. Zhongwan 6</strain>
    </source>
</reference>
<proteinExistence type="predicted"/>
<dbReference type="AlphaFoldDB" id="A0A9D4WLV1"/>
<gene>
    <name evidence="1" type="ORF">KIW84_050664</name>
</gene>
<organism evidence="1 2">
    <name type="scientific">Pisum sativum</name>
    <name type="common">Garden pea</name>
    <name type="synonym">Lathyrus oleraceus</name>
    <dbReference type="NCBI Taxonomy" id="3888"/>
    <lineage>
        <taxon>Eukaryota</taxon>
        <taxon>Viridiplantae</taxon>
        <taxon>Streptophyta</taxon>
        <taxon>Embryophyta</taxon>
        <taxon>Tracheophyta</taxon>
        <taxon>Spermatophyta</taxon>
        <taxon>Magnoliopsida</taxon>
        <taxon>eudicotyledons</taxon>
        <taxon>Gunneridae</taxon>
        <taxon>Pentapetalae</taxon>
        <taxon>rosids</taxon>
        <taxon>fabids</taxon>
        <taxon>Fabales</taxon>
        <taxon>Fabaceae</taxon>
        <taxon>Papilionoideae</taxon>
        <taxon>50 kb inversion clade</taxon>
        <taxon>NPAAA clade</taxon>
        <taxon>Hologalegina</taxon>
        <taxon>IRL clade</taxon>
        <taxon>Fabeae</taxon>
        <taxon>Lathyrus</taxon>
    </lineage>
</organism>
<dbReference type="EMBL" id="JAMSHJ010000005">
    <property type="protein sequence ID" value="KAI5403165.1"/>
    <property type="molecule type" value="Genomic_DNA"/>
</dbReference>
<evidence type="ECO:0000313" key="1">
    <source>
        <dbReference type="EMBL" id="KAI5403165.1"/>
    </source>
</evidence>